<evidence type="ECO:0000313" key="2">
    <source>
        <dbReference type="Proteomes" id="UP001295794"/>
    </source>
</evidence>
<name>A0AAD2HE54_9AGAR</name>
<organism evidence="1 2">
    <name type="scientific">Mycena citricolor</name>
    <dbReference type="NCBI Taxonomy" id="2018698"/>
    <lineage>
        <taxon>Eukaryota</taxon>
        <taxon>Fungi</taxon>
        <taxon>Dikarya</taxon>
        <taxon>Basidiomycota</taxon>
        <taxon>Agaricomycotina</taxon>
        <taxon>Agaricomycetes</taxon>
        <taxon>Agaricomycetidae</taxon>
        <taxon>Agaricales</taxon>
        <taxon>Marasmiineae</taxon>
        <taxon>Mycenaceae</taxon>
        <taxon>Mycena</taxon>
    </lineage>
</organism>
<keyword evidence="2" id="KW-1185">Reference proteome</keyword>
<accession>A0AAD2HE54</accession>
<feature type="non-terminal residue" evidence="1">
    <location>
        <position position="51"/>
    </location>
</feature>
<dbReference type="Proteomes" id="UP001295794">
    <property type="component" value="Unassembled WGS sequence"/>
</dbReference>
<dbReference type="AlphaFoldDB" id="A0AAD2HE54"/>
<proteinExistence type="predicted"/>
<dbReference type="EMBL" id="CAVNYO010000403">
    <property type="protein sequence ID" value="CAK5275039.1"/>
    <property type="molecule type" value="Genomic_DNA"/>
</dbReference>
<reference evidence="1" key="1">
    <citation type="submission" date="2023-11" db="EMBL/GenBank/DDBJ databases">
        <authorList>
            <person name="De Vega J J."/>
            <person name="De Vega J J."/>
        </authorList>
    </citation>
    <scope>NUCLEOTIDE SEQUENCE</scope>
</reference>
<sequence length="51" mass="5558">TIFPAANVRRRRSDSTRNVCLSNGWTLLLRGAVLSSGIGLYGTGDLIKRPK</sequence>
<protein>
    <submittedName>
        <fullName evidence="1">Uncharacterized protein</fullName>
    </submittedName>
</protein>
<comment type="caution">
    <text evidence="1">The sequence shown here is derived from an EMBL/GenBank/DDBJ whole genome shotgun (WGS) entry which is preliminary data.</text>
</comment>
<gene>
    <name evidence="1" type="ORF">MYCIT1_LOCUS22544</name>
</gene>
<evidence type="ECO:0000313" key="1">
    <source>
        <dbReference type="EMBL" id="CAK5275039.1"/>
    </source>
</evidence>